<dbReference type="EMBL" id="CM042024">
    <property type="protein sequence ID" value="KAI3810739.1"/>
    <property type="molecule type" value="Genomic_DNA"/>
</dbReference>
<reference evidence="2" key="1">
    <citation type="journal article" date="2022" name="Mol. Ecol. Resour.">
        <title>The genomes of chicory, endive, great burdock and yacon provide insights into Asteraceae palaeo-polyploidization history and plant inulin production.</title>
        <authorList>
            <person name="Fan W."/>
            <person name="Wang S."/>
            <person name="Wang H."/>
            <person name="Wang A."/>
            <person name="Jiang F."/>
            <person name="Liu H."/>
            <person name="Zhao H."/>
            <person name="Xu D."/>
            <person name="Zhang Y."/>
        </authorList>
    </citation>
    <scope>NUCLEOTIDE SEQUENCE [LARGE SCALE GENOMIC DNA]</scope>
    <source>
        <strain evidence="2">cv. Yunnan</strain>
    </source>
</reference>
<name>A0ACB9IS22_9ASTR</name>
<reference evidence="1 2" key="2">
    <citation type="journal article" date="2022" name="Mol. Ecol. Resour.">
        <title>The genomes of chicory, endive, great burdock and yacon provide insights into Asteraceae paleo-polyploidization history and plant inulin production.</title>
        <authorList>
            <person name="Fan W."/>
            <person name="Wang S."/>
            <person name="Wang H."/>
            <person name="Wang A."/>
            <person name="Jiang F."/>
            <person name="Liu H."/>
            <person name="Zhao H."/>
            <person name="Xu D."/>
            <person name="Zhang Y."/>
        </authorList>
    </citation>
    <scope>NUCLEOTIDE SEQUENCE [LARGE SCALE GENOMIC DNA]</scope>
    <source>
        <strain evidence="2">cv. Yunnan</strain>
        <tissue evidence="1">Leaves</tissue>
    </source>
</reference>
<evidence type="ECO:0000313" key="1">
    <source>
        <dbReference type="EMBL" id="KAI3810739.1"/>
    </source>
</evidence>
<proteinExistence type="predicted"/>
<comment type="caution">
    <text evidence="1">The sequence shown here is derived from an EMBL/GenBank/DDBJ whole genome shotgun (WGS) entry which is preliminary data.</text>
</comment>
<evidence type="ECO:0000313" key="2">
    <source>
        <dbReference type="Proteomes" id="UP001056120"/>
    </source>
</evidence>
<accession>A0ACB9IS22</accession>
<sequence length="203" mass="22908">MGTVFPTDLRLLKFAGETQFSCSIANAKLESSLTDARVYMLSHPKESDATKLLDRLILFVACFLRFYQLFAFFVTLVLELNVLFCAFVPHNAEGEEMRSSSENITRIFVARIPLSVKEAAFRSHFKKYGEIMDLYMPKDPSTKGHRGIGLITFANVDFVDDLKSETHEHGSLDVVVDRATHKEDNYQYPLGTGLLVANSMLLD</sequence>
<protein>
    <submittedName>
        <fullName evidence="1">Uncharacterized protein</fullName>
    </submittedName>
</protein>
<dbReference type="Proteomes" id="UP001056120">
    <property type="component" value="Linkage Group LG07"/>
</dbReference>
<gene>
    <name evidence="1" type="ORF">L1987_20361</name>
</gene>
<organism evidence="1 2">
    <name type="scientific">Smallanthus sonchifolius</name>
    <dbReference type="NCBI Taxonomy" id="185202"/>
    <lineage>
        <taxon>Eukaryota</taxon>
        <taxon>Viridiplantae</taxon>
        <taxon>Streptophyta</taxon>
        <taxon>Embryophyta</taxon>
        <taxon>Tracheophyta</taxon>
        <taxon>Spermatophyta</taxon>
        <taxon>Magnoliopsida</taxon>
        <taxon>eudicotyledons</taxon>
        <taxon>Gunneridae</taxon>
        <taxon>Pentapetalae</taxon>
        <taxon>asterids</taxon>
        <taxon>campanulids</taxon>
        <taxon>Asterales</taxon>
        <taxon>Asteraceae</taxon>
        <taxon>Asteroideae</taxon>
        <taxon>Heliantheae alliance</taxon>
        <taxon>Millerieae</taxon>
        <taxon>Smallanthus</taxon>
    </lineage>
</organism>
<keyword evidence="2" id="KW-1185">Reference proteome</keyword>